<dbReference type="EMBL" id="JACHNS010000007">
    <property type="protein sequence ID" value="MBB4594806.1"/>
    <property type="molecule type" value="Genomic_DNA"/>
</dbReference>
<protein>
    <submittedName>
        <fullName evidence="1">Uncharacterized protein</fullName>
    </submittedName>
</protein>
<gene>
    <name evidence="1" type="ORF">FHR60_003509</name>
</gene>
<accession>A0ABR6JPT0</accession>
<dbReference type="RefSeq" id="WP_184442029.1">
    <property type="nucleotide sequence ID" value="NZ_JACHNS010000007.1"/>
</dbReference>
<evidence type="ECO:0000313" key="1">
    <source>
        <dbReference type="EMBL" id="MBB4594806.1"/>
    </source>
</evidence>
<keyword evidence="2" id="KW-1185">Reference proteome</keyword>
<proteinExistence type="predicted"/>
<comment type="caution">
    <text evidence="1">The sequence shown here is derived from an EMBL/GenBank/DDBJ whole genome shotgun (WGS) entry which is preliminary data.</text>
</comment>
<reference evidence="1 2" key="1">
    <citation type="submission" date="2020-08" db="EMBL/GenBank/DDBJ databases">
        <title>Studying the diversity of plant-associated saprophytic bacteria and their role in host health and plant-pathogen interactions.</title>
        <authorList>
            <person name="Potnis N."/>
        </authorList>
    </citation>
    <scope>NUCLEOTIDE SEQUENCE [LARGE SCALE GENOMIC DNA]</scope>
    <source>
        <strain evidence="1 2">F16</strain>
    </source>
</reference>
<evidence type="ECO:0000313" key="2">
    <source>
        <dbReference type="Proteomes" id="UP000554726"/>
    </source>
</evidence>
<organism evidence="1 2">
    <name type="scientific">Xanthomonas cannabis</name>
    <dbReference type="NCBI Taxonomy" id="1885674"/>
    <lineage>
        <taxon>Bacteria</taxon>
        <taxon>Pseudomonadati</taxon>
        <taxon>Pseudomonadota</taxon>
        <taxon>Gammaproteobacteria</taxon>
        <taxon>Lysobacterales</taxon>
        <taxon>Lysobacteraceae</taxon>
        <taxon>Xanthomonas</taxon>
    </lineage>
</organism>
<name>A0ABR6JPT0_9XANT</name>
<dbReference type="Proteomes" id="UP000554726">
    <property type="component" value="Unassembled WGS sequence"/>
</dbReference>
<sequence>MAFSIFNKTTNQLSGVVWREKISGDGRCARVSTSSWQAGDAASSFFNTPRANCLVRCPRLDKASIEKNDRDTHDAVVAI</sequence>